<dbReference type="PANTHER" id="PTHR11654">
    <property type="entry name" value="OLIGOPEPTIDE TRANSPORTER-RELATED"/>
    <property type="match status" value="1"/>
</dbReference>
<comment type="similarity">
    <text evidence="2">Belongs to the major facilitator superfamily. Proton-dependent oligopeptide transporter (POT/PTR) (TC 2.A.17) family.</text>
</comment>
<feature type="transmembrane region" description="Helical" evidence="6">
    <location>
        <begin position="404"/>
        <end position="422"/>
    </location>
</feature>
<keyword evidence="3 6" id="KW-0812">Transmembrane</keyword>
<keyword evidence="8" id="KW-1185">Reference proteome</keyword>
<comment type="subcellular location">
    <subcellularLocation>
        <location evidence="1">Membrane</location>
        <topology evidence="1">Multi-pass membrane protein</topology>
    </subcellularLocation>
</comment>
<dbReference type="SUPFAM" id="SSF103473">
    <property type="entry name" value="MFS general substrate transporter"/>
    <property type="match status" value="1"/>
</dbReference>
<evidence type="ECO:0000256" key="6">
    <source>
        <dbReference type="SAM" id="Phobius"/>
    </source>
</evidence>
<keyword evidence="4 6" id="KW-1133">Transmembrane helix</keyword>
<evidence type="ECO:0000313" key="8">
    <source>
        <dbReference type="Proteomes" id="UP001054252"/>
    </source>
</evidence>
<evidence type="ECO:0000313" key="7">
    <source>
        <dbReference type="EMBL" id="GKV08247.1"/>
    </source>
</evidence>
<feature type="transmembrane region" description="Helical" evidence="6">
    <location>
        <begin position="66"/>
        <end position="86"/>
    </location>
</feature>
<evidence type="ECO:0000256" key="1">
    <source>
        <dbReference type="ARBA" id="ARBA00004141"/>
    </source>
</evidence>
<evidence type="ECO:0000256" key="4">
    <source>
        <dbReference type="ARBA" id="ARBA00022989"/>
    </source>
</evidence>
<dbReference type="GO" id="GO:0022857">
    <property type="term" value="F:transmembrane transporter activity"/>
    <property type="evidence" value="ECO:0007669"/>
    <property type="project" value="InterPro"/>
</dbReference>
<dbReference type="GO" id="GO:0016020">
    <property type="term" value="C:membrane"/>
    <property type="evidence" value="ECO:0007669"/>
    <property type="project" value="UniProtKB-SubCell"/>
</dbReference>
<dbReference type="AlphaFoldDB" id="A0AAV5J494"/>
<keyword evidence="5 6" id="KW-0472">Membrane</keyword>
<feature type="transmembrane region" description="Helical" evidence="6">
    <location>
        <begin position="484"/>
        <end position="504"/>
    </location>
</feature>
<gene>
    <name evidence="7" type="ORF">SLEP1_g19906</name>
</gene>
<accession>A0AAV5J494</accession>
<feature type="transmembrane region" description="Helical" evidence="6">
    <location>
        <begin position="363"/>
        <end position="383"/>
    </location>
</feature>
<proteinExistence type="inferred from homology"/>
<comment type="caution">
    <text evidence="7">The sequence shown here is derived from an EMBL/GenBank/DDBJ whole genome shotgun (WGS) entry which is preliminary data.</text>
</comment>
<feature type="transmembrane region" description="Helical" evidence="6">
    <location>
        <begin position="139"/>
        <end position="160"/>
    </location>
</feature>
<feature type="transmembrane region" description="Helical" evidence="6">
    <location>
        <begin position="524"/>
        <end position="545"/>
    </location>
</feature>
<evidence type="ECO:0000256" key="5">
    <source>
        <dbReference type="ARBA" id="ARBA00023136"/>
    </source>
</evidence>
<dbReference type="InterPro" id="IPR036259">
    <property type="entry name" value="MFS_trans_sf"/>
</dbReference>
<feature type="transmembrane region" description="Helical" evidence="6">
    <location>
        <begin position="93"/>
        <end position="119"/>
    </location>
</feature>
<protein>
    <submittedName>
        <fullName evidence="7">Uncharacterized protein</fullName>
    </submittedName>
</protein>
<sequence length="571" mass="62528">MESQQPGDKEAAMEVQQSSCRRGGWVTFPFIAATLSGLILCGWGWVANLIVYLIQEFNVKSIDATQINNVINGSTNLLPIVAAILIDSFFGSFYVIAVSSCSSVLGTVLLTLTASITSLRPPPCKQGSSVCHAPTRVQIGLLYVGIALAAIGIGGTRFALASMGANQFDRPKDVGVFFNWYFFILYTTFVISSTVIVYIQDSISWGLGFGLCVAASTIGLAIFLLGKRFYRHEKPQGSPYTTLARVLVAAIRKKNLPLSPESVDYYHGNDGINQNMVSTPTQSFRFLNHAALKSEGDIQTNGSIANPWRLCTVQQVEDLKALVRIFPLWSSSIFLSIPIAIQGSMTVLQALTMDRHLGSHFKIPVGSFVVVVLISTSIFISILDRFLIPAWQKLTGQSPTHLQLIGVGHVLNVLSMVTSALVESRRLKIARGIHLEPGSVVPMLSLWLFPQLVLVGIGEAFHFPGQVALYYQEFPLLLRSTSTASVSLIIGIAFYTSTALVDLIRHVTEWLPNNINDGRLDNVYWTLVVVGSLNFGYFIVCSRLYRHRNIEEKVVDSVGSGNEESRTEQGA</sequence>
<dbReference type="Proteomes" id="UP001054252">
    <property type="component" value="Unassembled WGS sequence"/>
</dbReference>
<dbReference type="Pfam" id="PF00854">
    <property type="entry name" value="PTR2"/>
    <property type="match status" value="1"/>
</dbReference>
<dbReference type="Gene3D" id="1.20.1250.20">
    <property type="entry name" value="MFS general substrate transporter like domains"/>
    <property type="match status" value="1"/>
</dbReference>
<name>A0AAV5J494_9ROSI</name>
<dbReference type="InterPro" id="IPR000109">
    <property type="entry name" value="POT_fam"/>
</dbReference>
<reference evidence="7 8" key="1">
    <citation type="journal article" date="2021" name="Commun. Biol.">
        <title>The genome of Shorea leprosula (Dipterocarpaceae) highlights the ecological relevance of drought in aseasonal tropical rainforests.</title>
        <authorList>
            <person name="Ng K.K.S."/>
            <person name="Kobayashi M.J."/>
            <person name="Fawcett J.A."/>
            <person name="Hatakeyama M."/>
            <person name="Paape T."/>
            <person name="Ng C.H."/>
            <person name="Ang C.C."/>
            <person name="Tnah L.H."/>
            <person name="Lee C.T."/>
            <person name="Nishiyama T."/>
            <person name="Sese J."/>
            <person name="O'Brien M.J."/>
            <person name="Copetti D."/>
            <person name="Mohd Noor M.I."/>
            <person name="Ong R.C."/>
            <person name="Putra M."/>
            <person name="Sireger I.Z."/>
            <person name="Indrioko S."/>
            <person name="Kosugi Y."/>
            <person name="Izuno A."/>
            <person name="Isagi Y."/>
            <person name="Lee S.L."/>
            <person name="Shimizu K.K."/>
        </authorList>
    </citation>
    <scope>NUCLEOTIDE SEQUENCE [LARGE SCALE GENOMIC DNA]</scope>
    <source>
        <strain evidence="7">214</strain>
    </source>
</reference>
<evidence type="ECO:0000256" key="3">
    <source>
        <dbReference type="ARBA" id="ARBA00022692"/>
    </source>
</evidence>
<evidence type="ECO:0000256" key="2">
    <source>
        <dbReference type="ARBA" id="ARBA00005982"/>
    </source>
</evidence>
<feature type="transmembrane region" description="Helical" evidence="6">
    <location>
        <begin position="180"/>
        <end position="199"/>
    </location>
</feature>
<feature type="transmembrane region" description="Helical" evidence="6">
    <location>
        <begin position="26"/>
        <end position="54"/>
    </location>
</feature>
<feature type="transmembrane region" description="Helical" evidence="6">
    <location>
        <begin position="205"/>
        <end position="226"/>
    </location>
</feature>
<dbReference type="CDD" id="cd17416">
    <property type="entry name" value="MFS_NPF1_2"/>
    <property type="match status" value="1"/>
</dbReference>
<feature type="transmembrane region" description="Helical" evidence="6">
    <location>
        <begin position="328"/>
        <end position="351"/>
    </location>
</feature>
<dbReference type="EMBL" id="BPVZ01000028">
    <property type="protein sequence ID" value="GKV08247.1"/>
    <property type="molecule type" value="Genomic_DNA"/>
</dbReference>
<organism evidence="7 8">
    <name type="scientific">Rubroshorea leprosula</name>
    <dbReference type="NCBI Taxonomy" id="152421"/>
    <lineage>
        <taxon>Eukaryota</taxon>
        <taxon>Viridiplantae</taxon>
        <taxon>Streptophyta</taxon>
        <taxon>Embryophyta</taxon>
        <taxon>Tracheophyta</taxon>
        <taxon>Spermatophyta</taxon>
        <taxon>Magnoliopsida</taxon>
        <taxon>eudicotyledons</taxon>
        <taxon>Gunneridae</taxon>
        <taxon>Pentapetalae</taxon>
        <taxon>rosids</taxon>
        <taxon>malvids</taxon>
        <taxon>Malvales</taxon>
        <taxon>Dipterocarpaceae</taxon>
        <taxon>Rubroshorea</taxon>
    </lineage>
</organism>